<evidence type="ECO:0000256" key="11">
    <source>
        <dbReference type="ARBA" id="ARBA00045519"/>
    </source>
</evidence>
<evidence type="ECO:0000256" key="16">
    <source>
        <dbReference type="PROSITE-ProRule" id="PRU10141"/>
    </source>
</evidence>
<feature type="compositionally biased region" description="Low complexity" evidence="17">
    <location>
        <begin position="328"/>
        <end position="341"/>
    </location>
</feature>
<dbReference type="SMART" id="SM00220">
    <property type="entry name" value="S_TKc"/>
    <property type="match status" value="1"/>
</dbReference>
<evidence type="ECO:0000256" key="14">
    <source>
        <dbReference type="ARBA" id="ARBA00071118"/>
    </source>
</evidence>
<dbReference type="PANTHER" id="PTHR24347">
    <property type="entry name" value="SERINE/THREONINE-PROTEIN KINASE"/>
    <property type="match status" value="1"/>
</dbReference>
<dbReference type="GO" id="GO:0004672">
    <property type="term" value="F:protein kinase activity"/>
    <property type="evidence" value="ECO:0007669"/>
    <property type="project" value="InterPro"/>
</dbReference>
<dbReference type="GO" id="GO:0046961">
    <property type="term" value="F:proton-transporting ATPase activity, rotational mechanism"/>
    <property type="evidence" value="ECO:0007669"/>
    <property type="project" value="InterPro"/>
</dbReference>
<keyword evidence="4 18" id="KW-0812">Transmembrane</keyword>
<dbReference type="InterPro" id="IPR000245">
    <property type="entry name" value="ATPase_proteolipid_csu"/>
</dbReference>
<feature type="binding site" evidence="16">
    <location>
        <position position="73"/>
    </location>
    <ligand>
        <name>ATP</name>
        <dbReference type="ChEBI" id="CHEBI:30616"/>
    </ligand>
</feature>
<comment type="subunit">
    <text evidence="12">V-ATPase is a heteromultimeric enzyme composed of a peripheral catalytic V1 complex (components A to H) attached to an integral membrane V0 proton pore complex (components: a, c, c', c'', d, e, f and VOA1). The decameric c-ring forms the proton-conducting pore, and is composed of eight proteolipid subunits c, one subunit c' and one subunit c''.</text>
</comment>
<sequence length="601" mass="66296">MSVLHQLKNIFRNKEEEDEIVPTSCTIKSSLPKYEGLEDYTLIKKLGEGAFSIVYKCFDKKSNMFVAIKIIRKHGLKPAQKASVLKEAQIMLLELMKGGEIFHQLAQLTYFSEDLARHCIKQVAEGIRYLHQEKGVVHRDIKPENILFESIPFMERKHSPLPTQPENDDEPKEDEGEFVPGLGGGGIGKVKLADFGLSKIVWDKQTMTPCGTVGYTAPEIVRDERYSRSVDIWALGCVLYTMLCGFPPFYDQSIDTLTEKVAQGEYTFLSPWWDHISDEAKDAVSHLLEINPKKRYTIDQFLSHPWLNKWDTPVVSKENEDQINLPVSSTSSSSLDTSGSSPMPTKKPRKRDKFLSGLSSMKEVFDISYAVHRIGEEGAHRKQKKNINRWTLNSRNDISDDDDDDDDEVNEITAKIKSTALKDKPTIKKKTFDLIVYTQMSEYCPVYAPFFGTMGCAAAIVFSCLGAAYGTAKSGVGLSAMGVLRPDLVLKCIVPVVMAGILGIYGVVVSVLLSGGLAMKQTLFSGFVQMAAGLSVGLSCLAAGIAIGITGDAGVRATAQQPRMFVGMILILIFAEVLGLYGLIVALILNTKASGTESVCQ</sequence>
<evidence type="ECO:0000256" key="9">
    <source>
        <dbReference type="ARBA" id="ARBA00023065"/>
    </source>
</evidence>
<evidence type="ECO:0000256" key="10">
    <source>
        <dbReference type="ARBA" id="ARBA00023136"/>
    </source>
</evidence>
<evidence type="ECO:0000256" key="7">
    <source>
        <dbReference type="ARBA" id="ARBA00022840"/>
    </source>
</evidence>
<evidence type="ECO:0000256" key="8">
    <source>
        <dbReference type="ARBA" id="ARBA00022989"/>
    </source>
</evidence>
<dbReference type="CDD" id="cd18176">
    <property type="entry name" value="ATP-synt_Vo_c_ATP6C_rpt2"/>
    <property type="match status" value="1"/>
</dbReference>
<dbReference type="GO" id="GO:0005774">
    <property type="term" value="C:vacuolar membrane"/>
    <property type="evidence" value="ECO:0007669"/>
    <property type="project" value="UniProtKB-SubCell"/>
</dbReference>
<dbReference type="Pfam" id="PF00069">
    <property type="entry name" value="Pkinase"/>
    <property type="match status" value="1"/>
</dbReference>
<keyword evidence="8 18" id="KW-1133">Transmembrane helix</keyword>
<evidence type="ECO:0000256" key="15">
    <source>
        <dbReference type="ARBA" id="ARBA00075098"/>
    </source>
</evidence>
<evidence type="ECO:0000259" key="19">
    <source>
        <dbReference type="PROSITE" id="PS50011"/>
    </source>
</evidence>
<feature type="transmembrane region" description="Helical" evidence="18">
    <location>
        <begin position="488"/>
        <end position="515"/>
    </location>
</feature>
<keyword evidence="10 18" id="KW-0472">Membrane</keyword>
<comment type="subcellular location">
    <subcellularLocation>
        <location evidence="1">Vacuole membrane</location>
        <topology evidence="1">Multi-pass membrane protein</topology>
    </subcellularLocation>
</comment>
<feature type="domain" description="Protein kinase" evidence="19">
    <location>
        <begin position="40"/>
        <end position="307"/>
    </location>
</feature>
<dbReference type="Pfam" id="PF00137">
    <property type="entry name" value="ATP-synt_C"/>
    <property type="match status" value="2"/>
</dbReference>
<name>A0A9P6Z5J4_9FUNG</name>
<dbReference type="InterPro" id="IPR011555">
    <property type="entry name" value="ATPase_proteolipid_su_C_euk"/>
</dbReference>
<dbReference type="SUPFAM" id="SSF56112">
    <property type="entry name" value="Protein kinase-like (PK-like)"/>
    <property type="match status" value="1"/>
</dbReference>
<comment type="similarity">
    <text evidence="2">Belongs to the V-ATPase proteolipid subunit family.</text>
</comment>
<evidence type="ECO:0000256" key="4">
    <source>
        <dbReference type="ARBA" id="ARBA00022692"/>
    </source>
</evidence>
<evidence type="ECO:0000256" key="12">
    <source>
        <dbReference type="ARBA" id="ARBA00046480"/>
    </source>
</evidence>
<comment type="function">
    <text evidence="11">Proton-conducting pore forming subunit of the V0 complex of vacuolar(H+)-ATPase (V-ATPase), a multisubunit enzyme composed of a peripheral complex (V1) that hydrolyzes ATP and a membrane integral complex (V0) that translocates protons. V-ATPase is responsible for acidifying and maintaining the pH of intracellular compartments.</text>
</comment>
<evidence type="ECO:0000256" key="5">
    <source>
        <dbReference type="ARBA" id="ARBA00022741"/>
    </source>
</evidence>
<dbReference type="SUPFAM" id="SSF81333">
    <property type="entry name" value="F1F0 ATP synthase subunit C"/>
    <property type="match status" value="1"/>
</dbReference>
<keyword evidence="9" id="KW-0406">Ion transport</keyword>
<dbReference type="PROSITE" id="PS00107">
    <property type="entry name" value="PROTEIN_KINASE_ATP"/>
    <property type="match status" value="1"/>
</dbReference>
<protein>
    <recommendedName>
        <fullName evidence="14">V-type proton ATPase subunit C</fullName>
    </recommendedName>
    <alternativeName>
        <fullName evidence="13">V-type proton ATPase subunit c</fullName>
    </alternativeName>
    <alternativeName>
        <fullName evidence="15">Vacuolar proton pump c subunit</fullName>
    </alternativeName>
</protein>
<evidence type="ECO:0000256" key="2">
    <source>
        <dbReference type="ARBA" id="ARBA00007296"/>
    </source>
</evidence>
<dbReference type="Gene3D" id="1.10.510.10">
    <property type="entry name" value="Transferase(Phosphotransferase) domain 1"/>
    <property type="match status" value="1"/>
</dbReference>
<dbReference type="CDD" id="cd18175">
    <property type="entry name" value="ATP-synt_Vo_c_ATP6C_rpt1"/>
    <property type="match status" value="1"/>
</dbReference>
<evidence type="ECO:0000256" key="17">
    <source>
        <dbReference type="SAM" id="MobiDB-lite"/>
    </source>
</evidence>
<gene>
    <name evidence="20" type="ORF">G6F50_004802</name>
</gene>
<dbReference type="InterPro" id="IPR008271">
    <property type="entry name" value="Ser/Thr_kinase_AS"/>
</dbReference>
<accession>A0A9P6Z5J4</accession>
<dbReference type="Proteomes" id="UP000740926">
    <property type="component" value="Unassembled WGS sequence"/>
</dbReference>
<dbReference type="NCBIfam" id="TIGR01100">
    <property type="entry name" value="V_ATP_synt_C"/>
    <property type="match status" value="1"/>
</dbReference>
<organism evidence="20 21">
    <name type="scientific">Rhizopus delemar</name>
    <dbReference type="NCBI Taxonomy" id="936053"/>
    <lineage>
        <taxon>Eukaryota</taxon>
        <taxon>Fungi</taxon>
        <taxon>Fungi incertae sedis</taxon>
        <taxon>Mucoromycota</taxon>
        <taxon>Mucoromycotina</taxon>
        <taxon>Mucoromycetes</taxon>
        <taxon>Mucorales</taxon>
        <taxon>Mucorineae</taxon>
        <taxon>Rhizopodaceae</taxon>
        <taxon>Rhizopus</taxon>
    </lineage>
</organism>
<dbReference type="EMBL" id="JAANIU010000597">
    <property type="protein sequence ID" value="KAG1571224.1"/>
    <property type="molecule type" value="Genomic_DNA"/>
</dbReference>
<dbReference type="PRINTS" id="PR00122">
    <property type="entry name" value="VACATPASE"/>
</dbReference>
<dbReference type="InterPro" id="IPR000719">
    <property type="entry name" value="Prot_kinase_dom"/>
</dbReference>
<evidence type="ECO:0000313" key="21">
    <source>
        <dbReference type="Proteomes" id="UP000740926"/>
    </source>
</evidence>
<keyword evidence="3" id="KW-0813">Transport</keyword>
<dbReference type="InterPro" id="IPR002379">
    <property type="entry name" value="ATPase_proteolipid_c-like_dom"/>
</dbReference>
<evidence type="ECO:0000256" key="18">
    <source>
        <dbReference type="SAM" id="Phobius"/>
    </source>
</evidence>
<dbReference type="Gene3D" id="3.30.200.20">
    <property type="entry name" value="Phosphorylase Kinase, domain 1"/>
    <property type="match status" value="1"/>
</dbReference>
<evidence type="ECO:0000256" key="6">
    <source>
        <dbReference type="ARBA" id="ARBA00022781"/>
    </source>
</evidence>
<dbReference type="GO" id="GO:0005524">
    <property type="term" value="F:ATP binding"/>
    <property type="evidence" value="ECO:0007669"/>
    <property type="project" value="UniProtKB-UniRule"/>
</dbReference>
<feature type="region of interest" description="Disordered" evidence="17">
    <location>
        <begin position="157"/>
        <end position="180"/>
    </location>
</feature>
<keyword evidence="21" id="KW-1185">Reference proteome</keyword>
<evidence type="ECO:0000313" key="20">
    <source>
        <dbReference type="EMBL" id="KAG1571224.1"/>
    </source>
</evidence>
<feature type="transmembrane region" description="Helical" evidence="18">
    <location>
        <begin position="565"/>
        <end position="589"/>
    </location>
</feature>
<keyword evidence="7 16" id="KW-0067">ATP-binding</keyword>
<proteinExistence type="inferred from homology"/>
<dbReference type="PROSITE" id="PS50011">
    <property type="entry name" value="PROTEIN_KINASE_DOM"/>
    <property type="match status" value="1"/>
</dbReference>
<dbReference type="Gene3D" id="1.20.120.610">
    <property type="entry name" value="lithium bound rotor ring of v- atpase"/>
    <property type="match status" value="1"/>
</dbReference>
<dbReference type="InterPro" id="IPR017441">
    <property type="entry name" value="Protein_kinase_ATP_BS"/>
</dbReference>
<dbReference type="PROSITE" id="PS00108">
    <property type="entry name" value="PROTEIN_KINASE_ST"/>
    <property type="match status" value="1"/>
</dbReference>
<feature type="transmembrane region" description="Helical" evidence="18">
    <location>
        <begin position="446"/>
        <end position="468"/>
    </location>
</feature>
<evidence type="ECO:0000256" key="3">
    <source>
        <dbReference type="ARBA" id="ARBA00022448"/>
    </source>
</evidence>
<feature type="transmembrane region" description="Helical" evidence="18">
    <location>
        <begin position="527"/>
        <end position="553"/>
    </location>
</feature>
<dbReference type="FunFam" id="1.20.120.610:FF:000001">
    <property type="entry name" value="V-type proton ATPase proteolipid subunit"/>
    <property type="match status" value="1"/>
</dbReference>
<keyword evidence="6" id="KW-0375">Hydrogen ion transport</keyword>
<feature type="compositionally biased region" description="Acidic residues" evidence="17">
    <location>
        <begin position="166"/>
        <end position="177"/>
    </location>
</feature>
<reference evidence="20 21" key="1">
    <citation type="journal article" date="2020" name="Microb. Genom.">
        <title>Genetic diversity of clinical and environmental Mucorales isolates obtained from an investigation of mucormycosis cases among solid organ transplant recipients.</title>
        <authorList>
            <person name="Nguyen M.H."/>
            <person name="Kaul D."/>
            <person name="Muto C."/>
            <person name="Cheng S.J."/>
            <person name="Richter R.A."/>
            <person name="Bruno V.M."/>
            <person name="Liu G."/>
            <person name="Beyhan S."/>
            <person name="Sundermann A.J."/>
            <person name="Mounaud S."/>
            <person name="Pasculle A.W."/>
            <person name="Nierman W.C."/>
            <person name="Driscoll E."/>
            <person name="Cumbie R."/>
            <person name="Clancy C.J."/>
            <person name="Dupont C.L."/>
        </authorList>
    </citation>
    <scope>NUCLEOTIDE SEQUENCE [LARGE SCALE GENOMIC DNA]</scope>
    <source>
        <strain evidence="20 21">GL24</strain>
    </source>
</reference>
<comment type="caution">
    <text evidence="20">The sequence shown here is derived from an EMBL/GenBank/DDBJ whole genome shotgun (WGS) entry which is preliminary data.</text>
</comment>
<dbReference type="AlphaFoldDB" id="A0A9P6Z5J4"/>
<feature type="region of interest" description="Disordered" evidence="17">
    <location>
        <begin position="318"/>
        <end position="352"/>
    </location>
</feature>
<evidence type="ECO:0000256" key="1">
    <source>
        <dbReference type="ARBA" id="ARBA00004128"/>
    </source>
</evidence>
<dbReference type="InterPro" id="IPR011009">
    <property type="entry name" value="Kinase-like_dom_sf"/>
</dbReference>
<evidence type="ECO:0000256" key="13">
    <source>
        <dbReference type="ARBA" id="ARBA00071096"/>
    </source>
</evidence>
<keyword evidence="5 16" id="KW-0547">Nucleotide-binding</keyword>
<dbReference type="InterPro" id="IPR035921">
    <property type="entry name" value="F/V-ATP_Csub_sf"/>
</dbReference>
<dbReference type="GO" id="GO:0033179">
    <property type="term" value="C:proton-transporting V-type ATPase, V0 domain"/>
    <property type="evidence" value="ECO:0007669"/>
    <property type="project" value="InterPro"/>
</dbReference>